<dbReference type="RefSeq" id="WP_272445916.1">
    <property type="nucleotide sequence ID" value="NZ_JAMQKC010000005.1"/>
</dbReference>
<dbReference type="AlphaFoldDB" id="A0A9X3WH17"/>
<dbReference type="EMBL" id="JAMQKC010000005">
    <property type="protein sequence ID" value="MDC3416881.1"/>
    <property type="molecule type" value="Genomic_DNA"/>
</dbReference>
<proteinExistence type="predicted"/>
<reference evidence="1" key="1">
    <citation type="submission" date="2022-06" db="EMBL/GenBank/DDBJ databases">
        <title>Aquibacillus sp. a new bacterium isolated from soil saline samples.</title>
        <authorList>
            <person name="Galisteo C."/>
            <person name="De La Haba R."/>
            <person name="Sanchez-Porro C."/>
            <person name="Ventosa A."/>
        </authorList>
    </citation>
    <scope>NUCLEOTIDE SEQUENCE</scope>
    <source>
        <strain evidence="1">3ASR75-54</strain>
    </source>
</reference>
<dbReference type="SUPFAM" id="SSF54001">
    <property type="entry name" value="Cysteine proteinases"/>
    <property type="match status" value="1"/>
</dbReference>
<evidence type="ECO:0000313" key="2">
    <source>
        <dbReference type="Proteomes" id="UP001145069"/>
    </source>
</evidence>
<accession>A0A9X3WH17</accession>
<gene>
    <name evidence="1" type="ORF">NC799_08100</name>
</gene>
<dbReference type="Proteomes" id="UP001145069">
    <property type="component" value="Unassembled WGS sequence"/>
</dbReference>
<comment type="caution">
    <text evidence="1">The sequence shown here is derived from an EMBL/GenBank/DDBJ whole genome shotgun (WGS) entry which is preliminary data.</text>
</comment>
<dbReference type="InterPro" id="IPR038765">
    <property type="entry name" value="Papain-like_cys_pep_sf"/>
</dbReference>
<name>A0A9X3WH17_9BACI</name>
<dbReference type="Gene3D" id="3.90.1720.10">
    <property type="entry name" value="endopeptidase domain like (from Nostoc punctiforme)"/>
    <property type="match status" value="1"/>
</dbReference>
<protein>
    <submittedName>
        <fullName evidence="1">Uncharacterized protein</fullName>
    </submittedName>
</protein>
<sequence>MSQHFKVTKNSDWIKIKRISNFAFHSCAVYLDHRLVATYYEGDSFHLQINYPVHHIVVVGHLFQYGHVIPIAEQFFVQTHSRARNFKSGDILVASDNVNESLTGYIGHSAIVVSDDQLIESPGGDPAIRKASIQQFLEKHPRHAQFRPKSAKLGKAAAQYAEEYLQEYKARVEKGEKKPVFSYTLSQSLEDPWEYIYCSKLVWLSYYKGADYKLENDYLWFSPEDLYTNLKDNKDFKKIYEHENVDFVVNT</sequence>
<organism evidence="1 2">
    <name type="scientific">Aquibacillus salsiterrae</name>
    <dbReference type="NCBI Taxonomy" id="2950439"/>
    <lineage>
        <taxon>Bacteria</taxon>
        <taxon>Bacillati</taxon>
        <taxon>Bacillota</taxon>
        <taxon>Bacilli</taxon>
        <taxon>Bacillales</taxon>
        <taxon>Bacillaceae</taxon>
        <taxon>Aquibacillus</taxon>
    </lineage>
</organism>
<evidence type="ECO:0000313" key="1">
    <source>
        <dbReference type="EMBL" id="MDC3416881.1"/>
    </source>
</evidence>
<keyword evidence="2" id="KW-1185">Reference proteome</keyword>